<organism evidence="1 2">
    <name type="scientific">Amycolatopsis coloradensis</name>
    <dbReference type="NCBI Taxonomy" id="76021"/>
    <lineage>
        <taxon>Bacteria</taxon>
        <taxon>Bacillati</taxon>
        <taxon>Actinomycetota</taxon>
        <taxon>Actinomycetes</taxon>
        <taxon>Pseudonocardiales</taxon>
        <taxon>Pseudonocardiaceae</taxon>
        <taxon>Amycolatopsis</taxon>
    </lineage>
</organism>
<dbReference type="Proteomes" id="UP001456344">
    <property type="component" value="Chromosome"/>
</dbReference>
<protein>
    <submittedName>
        <fullName evidence="1">Uncharacterized protein</fullName>
    </submittedName>
</protein>
<dbReference type="EMBL" id="CP150484">
    <property type="protein sequence ID" value="WYW21299.1"/>
    <property type="molecule type" value="Genomic_DNA"/>
</dbReference>
<name>A0ACD5BPP9_9PSEU</name>
<keyword evidence="2" id="KW-1185">Reference proteome</keyword>
<evidence type="ECO:0000313" key="1">
    <source>
        <dbReference type="EMBL" id="WYW21299.1"/>
    </source>
</evidence>
<proteinExistence type="predicted"/>
<sequence length="43" mass="5032">MSGEDGPTAWVLLLWWLRRREYPLPDAGLRAVAALGEIRPWRR</sequence>
<reference evidence="1" key="1">
    <citation type="submission" date="2023-10" db="EMBL/GenBank/DDBJ databases">
        <title>Whole genome sequencing of actinobacterial strain Amycolatopsis sp. (BCA-696) identifies the underlying plant growth-promoting genes.</title>
        <authorList>
            <person name="Gandham P."/>
            <person name="Vadla N."/>
            <person name="Saji A."/>
            <person name="Srinivas V."/>
            <person name="Ruperao P."/>
            <person name="Selvanayagam S."/>
            <person name="Saxena R.K."/>
            <person name="Rathore A."/>
            <person name="Gopalakrishnan S."/>
            <person name="Thakur V."/>
        </authorList>
    </citation>
    <scope>NUCLEOTIDE SEQUENCE</scope>
    <source>
        <strain evidence="1">BCA-696</strain>
    </source>
</reference>
<accession>A0ACD5BPP9</accession>
<evidence type="ECO:0000313" key="2">
    <source>
        <dbReference type="Proteomes" id="UP001456344"/>
    </source>
</evidence>
<gene>
    <name evidence="1" type="ORF">LCL61_37725</name>
</gene>